<dbReference type="FunFam" id="2.70.150.10:FF:000002">
    <property type="entry name" value="Copper-transporting ATPase 1, putative"/>
    <property type="match status" value="1"/>
</dbReference>
<gene>
    <name evidence="15" type="ORF">F9B16_33935</name>
</gene>
<evidence type="ECO:0000256" key="12">
    <source>
        <dbReference type="RuleBase" id="RU362081"/>
    </source>
</evidence>
<dbReference type="Gene3D" id="3.30.70.100">
    <property type="match status" value="1"/>
</dbReference>
<dbReference type="PROSITE" id="PS01229">
    <property type="entry name" value="COF_2"/>
    <property type="match status" value="1"/>
</dbReference>
<keyword evidence="7" id="KW-1278">Translocase</keyword>
<dbReference type="InterPro" id="IPR008250">
    <property type="entry name" value="ATPase_P-typ_transduc_dom_A_sf"/>
</dbReference>
<dbReference type="InterPro" id="IPR044492">
    <property type="entry name" value="P_typ_ATPase_HD_dom"/>
</dbReference>
<dbReference type="InterPro" id="IPR023298">
    <property type="entry name" value="ATPase_P-typ_TM_dom_sf"/>
</dbReference>
<evidence type="ECO:0000313" key="16">
    <source>
        <dbReference type="Proteomes" id="UP000483004"/>
    </source>
</evidence>
<evidence type="ECO:0000256" key="8">
    <source>
        <dbReference type="ARBA" id="ARBA00022989"/>
    </source>
</evidence>
<evidence type="ECO:0000256" key="7">
    <source>
        <dbReference type="ARBA" id="ARBA00022967"/>
    </source>
</evidence>
<keyword evidence="12" id="KW-1003">Cell membrane</keyword>
<dbReference type="Pfam" id="PF00403">
    <property type="entry name" value="HMA"/>
    <property type="match status" value="1"/>
</dbReference>
<dbReference type="InterPro" id="IPR023214">
    <property type="entry name" value="HAD_sf"/>
</dbReference>
<keyword evidence="6 12" id="KW-0067">ATP-binding</keyword>
<dbReference type="SFLD" id="SFLDF00027">
    <property type="entry name" value="p-type_atpase"/>
    <property type="match status" value="1"/>
</dbReference>
<dbReference type="GO" id="GO:0055070">
    <property type="term" value="P:copper ion homeostasis"/>
    <property type="evidence" value="ECO:0007669"/>
    <property type="project" value="TreeGrafter"/>
</dbReference>
<dbReference type="InterPro" id="IPR023299">
    <property type="entry name" value="ATPase_P-typ_cyto_dom_N"/>
</dbReference>
<feature type="transmembrane region" description="Helical" evidence="12">
    <location>
        <begin position="128"/>
        <end position="145"/>
    </location>
</feature>
<dbReference type="PROSITE" id="PS50846">
    <property type="entry name" value="HMA_2"/>
    <property type="match status" value="1"/>
</dbReference>
<dbReference type="PRINTS" id="PR00119">
    <property type="entry name" value="CATATPASE"/>
</dbReference>
<dbReference type="GO" id="GO:0005507">
    <property type="term" value="F:copper ion binding"/>
    <property type="evidence" value="ECO:0007669"/>
    <property type="project" value="TreeGrafter"/>
</dbReference>
<evidence type="ECO:0000256" key="3">
    <source>
        <dbReference type="ARBA" id="ARBA00022692"/>
    </source>
</evidence>
<dbReference type="InterPro" id="IPR001757">
    <property type="entry name" value="P_typ_ATPase"/>
</dbReference>
<feature type="transmembrane region" description="Helical" evidence="12">
    <location>
        <begin position="725"/>
        <end position="743"/>
    </location>
</feature>
<dbReference type="InterPro" id="IPR036163">
    <property type="entry name" value="HMA_dom_sf"/>
</dbReference>
<evidence type="ECO:0000256" key="11">
    <source>
        <dbReference type="ARBA" id="ARBA00074171"/>
    </source>
</evidence>
<dbReference type="Pfam" id="PF00122">
    <property type="entry name" value="E1-E2_ATPase"/>
    <property type="match status" value="1"/>
</dbReference>
<evidence type="ECO:0000256" key="4">
    <source>
        <dbReference type="ARBA" id="ARBA00022723"/>
    </source>
</evidence>
<keyword evidence="3 12" id="KW-0812">Transmembrane</keyword>
<dbReference type="InterPro" id="IPR036412">
    <property type="entry name" value="HAD-like_sf"/>
</dbReference>
<dbReference type="AlphaFoldDB" id="A0A6L3VMF9"/>
<protein>
    <recommendedName>
        <fullName evidence="11">Cation-transporting P-type ATPase B</fullName>
    </recommendedName>
</protein>
<feature type="region of interest" description="Disordered" evidence="13">
    <location>
        <begin position="75"/>
        <end position="96"/>
    </location>
</feature>
<feature type="transmembrane region" description="Helical" evidence="12">
    <location>
        <begin position="702"/>
        <end position="719"/>
    </location>
</feature>
<dbReference type="OrthoDB" id="7059309at2"/>
<dbReference type="Gene3D" id="3.40.50.1000">
    <property type="entry name" value="HAD superfamily/HAD-like"/>
    <property type="match status" value="1"/>
</dbReference>
<keyword evidence="9 12" id="KW-0472">Membrane</keyword>
<feature type="transmembrane region" description="Helical" evidence="12">
    <location>
        <begin position="386"/>
        <end position="409"/>
    </location>
</feature>
<dbReference type="CDD" id="cd00371">
    <property type="entry name" value="HMA"/>
    <property type="match status" value="1"/>
</dbReference>
<comment type="caution">
    <text evidence="15">The sequence shown here is derived from an EMBL/GenBank/DDBJ whole genome shotgun (WGS) entry which is preliminary data.</text>
</comment>
<organism evidence="15 16">
    <name type="scientific">Actinomadura montaniterrae</name>
    <dbReference type="NCBI Taxonomy" id="1803903"/>
    <lineage>
        <taxon>Bacteria</taxon>
        <taxon>Bacillati</taxon>
        <taxon>Actinomycetota</taxon>
        <taxon>Actinomycetes</taxon>
        <taxon>Streptosporangiales</taxon>
        <taxon>Thermomonosporaceae</taxon>
        <taxon>Actinomadura</taxon>
    </lineage>
</organism>
<reference evidence="15 16" key="1">
    <citation type="submission" date="2019-09" db="EMBL/GenBank/DDBJ databases">
        <title>Actinomadura physcomitrii sp. nov., a novel actinomycete isolated from moss [Physcomitrium sphaericum (Ludw) Fuernr].</title>
        <authorList>
            <person name="Liu C."/>
            <person name="Zhuang X."/>
        </authorList>
    </citation>
    <scope>NUCLEOTIDE SEQUENCE [LARGE SCALE GENOMIC DNA]</scope>
    <source>
        <strain evidence="15 16">CYP1-1B</strain>
    </source>
</reference>
<dbReference type="SUPFAM" id="SSF81653">
    <property type="entry name" value="Calcium ATPase, transduction domain A"/>
    <property type="match status" value="1"/>
</dbReference>
<dbReference type="SUPFAM" id="SSF81665">
    <property type="entry name" value="Calcium ATPase, transmembrane domain M"/>
    <property type="match status" value="1"/>
</dbReference>
<evidence type="ECO:0000313" key="15">
    <source>
        <dbReference type="EMBL" id="KAB2370874.1"/>
    </source>
</evidence>
<dbReference type="SFLD" id="SFLDS00003">
    <property type="entry name" value="Haloacid_Dehalogenase"/>
    <property type="match status" value="1"/>
</dbReference>
<evidence type="ECO:0000256" key="1">
    <source>
        <dbReference type="ARBA" id="ARBA00004651"/>
    </source>
</evidence>
<dbReference type="PROSITE" id="PS01047">
    <property type="entry name" value="HMA_1"/>
    <property type="match status" value="1"/>
</dbReference>
<feature type="transmembrane region" description="Helical" evidence="12">
    <location>
        <begin position="360"/>
        <end position="380"/>
    </location>
</feature>
<proteinExistence type="inferred from homology"/>
<comment type="catalytic activity">
    <reaction evidence="10">
        <text>ATP + H2O = ADP + phosphate + H(+)</text>
        <dbReference type="Rhea" id="RHEA:13065"/>
        <dbReference type="ChEBI" id="CHEBI:15377"/>
        <dbReference type="ChEBI" id="CHEBI:15378"/>
        <dbReference type="ChEBI" id="CHEBI:30616"/>
        <dbReference type="ChEBI" id="CHEBI:43474"/>
        <dbReference type="ChEBI" id="CHEBI:456216"/>
    </reaction>
</comment>
<dbReference type="InterPro" id="IPR018303">
    <property type="entry name" value="ATPase_P-typ_P_site"/>
</dbReference>
<keyword evidence="4 12" id="KW-0479">Metal-binding</keyword>
<evidence type="ECO:0000256" key="13">
    <source>
        <dbReference type="SAM" id="MobiDB-lite"/>
    </source>
</evidence>
<dbReference type="InterPro" id="IPR027256">
    <property type="entry name" value="P-typ_ATPase_IB"/>
</dbReference>
<dbReference type="RefSeq" id="WP_151544304.1">
    <property type="nucleotide sequence ID" value="NZ_WBMR01000137.1"/>
</dbReference>
<dbReference type="SFLD" id="SFLDG00002">
    <property type="entry name" value="C1.7:_P-type_atpase_like"/>
    <property type="match status" value="1"/>
</dbReference>
<dbReference type="FunFam" id="3.30.70.100:FF:000005">
    <property type="entry name" value="Copper-exporting P-type ATPase A"/>
    <property type="match status" value="1"/>
</dbReference>
<comment type="subcellular location">
    <subcellularLocation>
        <location evidence="1">Cell membrane</location>
        <topology evidence="1">Multi-pass membrane protein</topology>
    </subcellularLocation>
</comment>
<evidence type="ECO:0000256" key="2">
    <source>
        <dbReference type="ARBA" id="ARBA00006024"/>
    </source>
</evidence>
<dbReference type="PROSITE" id="PS00154">
    <property type="entry name" value="ATPASE_E1_E2"/>
    <property type="match status" value="1"/>
</dbReference>
<keyword evidence="5 12" id="KW-0547">Nucleotide-binding</keyword>
<feature type="transmembrane region" description="Helical" evidence="12">
    <location>
        <begin position="165"/>
        <end position="186"/>
    </location>
</feature>
<dbReference type="NCBIfam" id="TIGR01494">
    <property type="entry name" value="ATPase_P-type"/>
    <property type="match status" value="1"/>
</dbReference>
<evidence type="ECO:0000256" key="9">
    <source>
        <dbReference type="ARBA" id="ARBA00023136"/>
    </source>
</evidence>
<evidence type="ECO:0000256" key="5">
    <source>
        <dbReference type="ARBA" id="ARBA00022741"/>
    </source>
</evidence>
<evidence type="ECO:0000256" key="10">
    <source>
        <dbReference type="ARBA" id="ARBA00049360"/>
    </source>
</evidence>
<dbReference type="PRINTS" id="PR00120">
    <property type="entry name" value="HATPASE"/>
</dbReference>
<dbReference type="InterPro" id="IPR006121">
    <property type="entry name" value="HMA_dom"/>
</dbReference>
<evidence type="ECO:0000256" key="6">
    <source>
        <dbReference type="ARBA" id="ARBA00022840"/>
    </source>
</evidence>
<dbReference type="CDD" id="cd02094">
    <property type="entry name" value="P-type_ATPase_Cu-like"/>
    <property type="match status" value="1"/>
</dbReference>
<dbReference type="SUPFAM" id="SSF55008">
    <property type="entry name" value="HMA, heavy metal-associated domain"/>
    <property type="match status" value="1"/>
</dbReference>
<dbReference type="InterPro" id="IPR017969">
    <property type="entry name" value="Heavy-metal-associated_CS"/>
</dbReference>
<dbReference type="PANTHER" id="PTHR43520:SF8">
    <property type="entry name" value="P-TYPE CU(+) TRANSPORTER"/>
    <property type="match status" value="1"/>
</dbReference>
<dbReference type="SUPFAM" id="SSF56784">
    <property type="entry name" value="HAD-like"/>
    <property type="match status" value="1"/>
</dbReference>
<feature type="domain" description="HMA" evidence="14">
    <location>
        <begin position="12"/>
        <end position="76"/>
    </location>
</feature>
<dbReference type="GO" id="GO:0016887">
    <property type="term" value="F:ATP hydrolysis activity"/>
    <property type="evidence" value="ECO:0007669"/>
    <property type="project" value="InterPro"/>
</dbReference>
<dbReference type="NCBIfam" id="TIGR01511">
    <property type="entry name" value="ATPase-IB1_Cu"/>
    <property type="match status" value="1"/>
</dbReference>
<dbReference type="GO" id="GO:0043682">
    <property type="term" value="F:P-type divalent copper transporter activity"/>
    <property type="evidence" value="ECO:0007669"/>
    <property type="project" value="TreeGrafter"/>
</dbReference>
<dbReference type="Pfam" id="PF00702">
    <property type="entry name" value="Hydrolase"/>
    <property type="match status" value="1"/>
</dbReference>
<dbReference type="GO" id="GO:0005886">
    <property type="term" value="C:plasma membrane"/>
    <property type="evidence" value="ECO:0007669"/>
    <property type="project" value="UniProtKB-SubCell"/>
</dbReference>
<dbReference type="EMBL" id="WBMR01000137">
    <property type="protein sequence ID" value="KAB2370874.1"/>
    <property type="molecule type" value="Genomic_DNA"/>
</dbReference>
<feature type="transmembrane region" description="Helical" evidence="12">
    <location>
        <begin position="104"/>
        <end position="122"/>
    </location>
</feature>
<keyword evidence="16" id="KW-1185">Reference proteome</keyword>
<dbReference type="Proteomes" id="UP000483004">
    <property type="component" value="Unassembled WGS sequence"/>
</dbReference>
<dbReference type="PANTHER" id="PTHR43520">
    <property type="entry name" value="ATP7, ISOFORM B"/>
    <property type="match status" value="1"/>
</dbReference>
<feature type="transmembrane region" description="Helical" evidence="12">
    <location>
        <begin position="206"/>
        <end position="226"/>
    </location>
</feature>
<accession>A0A6L3VMF9</accession>
<dbReference type="GO" id="GO:0005524">
    <property type="term" value="F:ATP binding"/>
    <property type="evidence" value="ECO:0007669"/>
    <property type="project" value="UniProtKB-UniRule"/>
</dbReference>
<keyword evidence="8 12" id="KW-1133">Transmembrane helix</keyword>
<dbReference type="NCBIfam" id="TIGR01525">
    <property type="entry name" value="ATPase-IB_hvy"/>
    <property type="match status" value="1"/>
</dbReference>
<sequence>MTTGAVPEAESGRIELAIGGMTCASCANRIERKLNKLEGVTATVNYATEKAKVEFPAGVSPEDLVATVEAAGYTAELPAPPKGEGEGDAGGEPDDGLRTLRQRLVMSVVLAVPVIAMAMVPALQFDNWQWLSLTLASPVVVYAGWPFHKAAWTNLRHGAATMDTLVSVGTLAAFGWSLWALFFGTAGETGLKHGFEFSMTRSDGSMNIYLEAASGVIAFILAGRYFEARSKRRAGAALRALLELGAKEVSVVRDGREERIPVEKLAVDDVFVVRPGEKIATDGVVTEGSSAVDASLLTGESVPVEVAPGDAVVGATVNAGGRLLVRATRVGADTQLAQMARLVEDAQTGKAQVQRLADRISGIFVPVVIALAVATLGFWVGTGSGLAGAFTAAVAVLIIACPCALGLATPTALMVGTGRGAQLGILIKGPEVLESTRAIDTVVLDKTGTVTTGRMALVDVHTADGVDEADVLRLAGALENASEHPIAQAIAKGATERVGTLGTVEDFANVEGLGVQGIVDGHGVLVGRPQLLAEWSQHLTAELERAMAEAQSQGRTAVAVGWDGEARAVITVADQVKPTSAEAIGQLRALGLRPVLLTGDSETVARTVADAVGIDEVIAEVLPQDKVDVVKRLQGEGRTVAMVGDGVNDAAALAQADLGLAMGTGTDVAIEASDLTLVRGDLRAAADAIRLSRRTLRTIKGNLFWAFAYNVAALPLAATGLLNPMIAGGAMAFSSVFVVSNSLRLRRFKALNGDTAPAPAAAAPARPEVEPAR</sequence>
<dbReference type="InterPro" id="IPR059000">
    <property type="entry name" value="ATPase_P-type_domA"/>
</dbReference>
<dbReference type="Gene3D" id="2.70.150.10">
    <property type="entry name" value="Calcium-transporting ATPase, cytoplasmic transduction domain A"/>
    <property type="match status" value="1"/>
</dbReference>
<comment type="similarity">
    <text evidence="2 12">Belongs to the cation transport ATPase (P-type) (TC 3.A.3) family. Type IB subfamily.</text>
</comment>
<evidence type="ECO:0000259" key="14">
    <source>
        <dbReference type="PROSITE" id="PS50846"/>
    </source>
</evidence>
<name>A0A6L3VMF9_9ACTN</name>
<dbReference type="Gene3D" id="3.40.1110.10">
    <property type="entry name" value="Calcium-transporting ATPase, cytoplasmic domain N"/>
    <property type="match status" value="1"/>
</dbReference>